<accession>A0A653CVN8</accession>
<keyword evidence="2" id="KW-1185">Reference proteome</keyword>
<evidence type="ECO:0000313" key="1">
    <source>
        <dbReference type="EMBL" id="VEN51153.1"/>
    </source>
</evidence>
<dbReference type="Proteomes" id="UP000410492">
    <property type="component" value="Unassembled WGS sequence"/>
</dbReference>
<gene>
    <name evidence="1" type="ORF">CALMAC_LOCUS11700</name>
</gene>
<proteinExistence type="predicted"/>
<protein>
    <submittedName>
        <fullName evidence="1">Uncharacterized protein</fullName>
    </submittedName>
</protein>
<organism evidence="1 2">
    <name type="scientific">Callosobruchus maculatus</name>
    <name type="common">Southern cowpea weevil</name>
    <name type="synonym">Pulse bruchid</name>
    <dbReference type="NCBI Taxonomy" id="64391"/>
    <lineage>
        <taxon>Eukaryota</taxon>
        <taxon>Metazoa</taxon>
        <taxon>Ecdysozoa</taxon>
        <taxon>Arthropoda</taxon>
        <taxon>Hexapoda</taxon>
        <taxon>Insecta</taxon>
        <taxon>Pterygota</taxon>
        <taxon>Neoptera</taxon>
        <taxon>Endopterygota</taxon>
        <taxon>Coleoptera</taxon>
        <taxon>Polyphaga</taxon>
        <taxon>Cucujiformia</taxon>
        <taxon>Chrysomeloidea</taxon>
        <taxon>Chrysomelidae</taxon>
        <taxon>Bruchinae</taxon>
        <taxon>Bruchini</taxon>
        <taxon>Callosobruchus</taxon>
    </lineage>
</organism>
<dbReference type="EMBL" id="CAACVG010008813">
    <property type="protein sequence ID" value="VEN51153.1"/>
    <property type="molecule type" value="Genomic_DNA"/>
</dbReference>
<sequence>MRKVLLWGMQLTSSKV</sequence>
<reference evidence="1 2" key="1">
    <citation type="submission" date="2019-01" db="EMBL/GenBank/DDBJ databases">
        <authorList>
            <person name="Sayadi A."/>
        </authorList>
    </citation>
    <scope>NUCLEOTIDE SEQUENCE [LARGE SCALE GENOMIC DNA]</scope>
</reference>
<name>A0A653CVN8_CALMS</name>
<evidence type="ECO:0000313" key="2">
    <source>
        <dbReference type="Proteomes" id="UP000410492"/>
    </source>
</evidence>
<dbReference type="AlphaFoldDB" id="A0A653CVN8"/>